<feature type="compositionally biased region" description="Polar residues" evidence="7">
    <location>
        <begin position="2073"/>
        <end position="2083"/>
    </location>
</feature>
<evidence type="ECO:0000256" key="5">
    <source>
        <dbReference type="ARBA" id="ARBA00023242"/>
    </source>
</evidence>
<feature type="compositionally biased region" description="Low complexity" evidence="7">
    <location>
        <begin position="396"/>
        <end position="408"/>
    </location>
</feature>
<keyword evidence="5 6" id="KW-0539">Nucleus</keyword>
<feature type="compositionally biased region" description="Gly residues" evidence="7">
    <location>
        <begin position="2044"/>
        <end position="2064"/>
    </location>
</feature>
<feature type="region of interest" description="Disordered" evidence="7">
    <location>
        <begin position="2038"/>
        <end position="2083"/>
    </location>
</feature>
<feature type="compositionally biased region" description="Basic residues" evidence="7">
    <location>
        <begin position="409"/>
        <end position="421"/>
    </location>
</feature>
<feature type="region of interest" description="Disordered" evidence="7">
    <location>
        <begin position="721"/>
        <end position="757"/>
    </location>
</feature>
<organism evidence="9 10">
    <name type="scientific">Anopheles stephensi</name>
    <name type="common">Indo-Pakistan malaria mosquito</name>
    <dbReference type="NCBI Taxonomy" id="30069"/>
    <lineage>
        <taxon>Eukaryota</taxon>
        <taxon>Metazoa</taxon>
        <taxon>Ecdysozoa</taxon>
        <taxon>Arthropoda</taxon>
        <taxon>Hexapoda</taxon>
        <taxon>Insecta</taxon>
        <taxon>Pterygota</taxon>
        <taxon>Neoptera</taxon>
        <taxon>Endopterygota</taxon>
        <taxon>Diptera</taxon>
        <taxon>Nematocera</taxon>
        <taxon>Culicoidea</taxon>
        <taxon>Culicidae</taxon>
        <taxon>Anophelinae</taxon>
        <taxon>Anopheles</taxon>
    </lineage>
</organism>
<evidence type="ECO:0000259" key="8">
    <source>
        <dbReference type="Pfam" id="PF10513"/>
    </source>
</evidence>
<dbReference type="InterPro" id="IPR019542">
    <property type="entry name" value="Enhancer_polycomb-like_N"/>
</dbReference>
<evidence type="ECO:0000256" key="6">
    <source>
        <dbReference type="RuleBase" id="RU361124"/>
    </source>
</evidence>
<feature type="region of interest" description="Disordered" evidence="7">
    <location>
        <begin position="1658"/>
        <end position="1687"/>
    </location>
</feature>
<accession>A0A182Y002</accession>
<feature type="compositionally biased region" description="Gly residues" evidence="7">
    <location>
        <begin position="1783"/>
        <end position="1792"/>
    </location>
</feature>
<evidence type="ECO:0000256" key="2">
    <source>
        <dbReference type="ARBA" id="ARBA00008035"/>
    </source>
</evidence>
<dbReference type="VEuPathDB" id="VectorBase:ASTEI01788"/>
<evidence type="ECO:0000256" key="1">
    <source>
        <dbReference type="ARBA" id="ARBA00004123"/>
    </source>
</evidence>
<dbReference type="STRING" id="30069.A0A182Y002"/>
<name>A0A182Y002_ANOST</name>
<dbReference type="GO" id="GO:0006357">
    <property type="term" value="P:regulation of transcription by RNA polymerase II"/>
    <property type="evidence" value="ECO:0007669"/>
    <property type="project" value="InterPro"/>
</dbReference>
<dbReference type="PANTHER" id="PTHR14898">
    <property type="entry name" value="ENHANCER OF POLYCOMB"/>
    <property type="match status" value="1"/>
</dbReference>
<dbReference type="Proteomes" id="UP000076408">
    <property type="component" value="Unassembled WGS sequence"/>
</dbReference>
<dbReference type="VEuPathDB" id="VectorBase:ASTEI20_045118"/>
<feature type="compositionally biased region" description="Basic residues" evidence="7">
    <location>
        <begin position="351"/>
        <end position="362"/>
    </location>
</feature>
<feature type="domain" description="Enhancer of polycomb-like N-terminal" evidence="8">
    <location>
        <begin position="7"/>
        <end position="141"/>
    </location>
</feature>
<keyword evidence="4 6" id="KW-0804">Transcription</keyword>
<keyword evidence="3 6" id="KW-0805">Transcription regulation</keyword>
<dbReference type="GO" id="GO:0035267">
    <property type="term" value="C:NuA4 histone acetyltransferase complex"/>
    <property type="evidence" value="ECO:0007669"/>
    <property type="project" value="InterPro"/>
</dbReference>
<feature type="compositionally biased region" description="Polar residues" evidence="7">
    <location>
        <begin position="850"/>
        <end position="865"/>
    </location>
</feature>
<feature type="region of interest" description="Disordered" evidence="7">
    <location>
        <begin position="323"/>
        <end position="463"/>
    </location>
</feature>
<dbReference type="Pfam" id="PF10513">
    <property type="entry name" value="EPL1"/>
    <property type="match status" value="1"/>
</dbReference>
<feature type="compositionally biased region" description="Gly residues" evidence="7">
    <location>
        <begin position="425"/>
        <end position="442"/>
    </location>
</feature>
<evidence type="ECO:0000256" key="3">
    <source>
        <dbReference type="ARBA" id="ARBA00023015"/>
    </source>
</evidence>
<feature type="region of interest" description="Disordered" evidence="7">
    <location>
        <begin position="837"/>
        <end position="879"/>
    </location>
</feature>
<dbReference type="OMA" id="NDIQSNW"/>
<feature type="compositionally biased region" description="Low complexity" evidence="7">
    <location>
        <begin position="837"/>
        <end position="849"/>
    </location>
</feature>
<dbReference type="InterPro" id="IPR024943">
    <property type="entry name" value="Enhancer_polycomb"/>
</dbReference>
<keyword evidence="10" id="KW-1185">Reference proteome</keyword>
<evidence type="ECO:0000313" key="9">
    <source>
        <dbReference type="EnsemblMetazoa" id="ASTEI01788-PA"/>
    </source>
</evidence>
<sequence length="2083" mass="219358">MSKLSFRARALDPSKPMPIYLAEELPDLPEYSAINRAVPQMPSGMEKEEESEHHLQRAICTGLIIPTPEVYDSTDSEFYDKYYPPDYKLPKQLIHMQPLNLEQDIPDYDMDSADEVWVTSHEKKLDLDPLKFEIMMDRLEKSSGQTVVTLNEAKALLKQDDEVSIAVYDYWLNKRLKLQHPLILYVKTENRGNMTPNNPYLAFRRRTEKMQTRKNRKNDESSYEKMLKLRRDLSRAVTLLDMIKRREKLKREQLHLSIEIYEKRYQAQDFHGHLLSEFTSNATRVTRPAFAPIYTNQYAPLAGQGVGQGANAVGSAGAYLNSGGSSSQYEAHGTGSSGTNKRDNESLSSRKEKRQYKKRKLKMQKDRGLASGTGGGGGGGGGGGAGVTGGRGDAAGGLNSTSGLGSSGLHHHHQQQPHQHYHGSMLGGVGGRGVDGTVVGGHGTDHHHHHLHGSGDHVVSSDDEELSNLQGSSAEEEYAYAFRRSKHSQYHRPRADGYGNWPWTSREENGSADPRYRFNLTSLRYPRPRCIGFARRRLGRGGRVIIDRIATDFDDLWSRLDYTIVESETIASLNTSEPTKSRDDAKEEENNEPIVIPCRRRQIERTASVSSNCSNTSSGAGVVVSLKPPPRLPAIFNHQNPPLVNGSDGPPVTNGDGITPRTIVFSRRKLVLKQEPAAMSDCESDGAPEIQFLTSIGLMNKTEKESAAAAADELSGFASTKRRLRFDSEEREGESGEVTKDGSGGGGGGGVCDERTLKTDVRNSDSIVIKSEDGTGTGTELVVMSTGRIKQEPDAGGADGYQKPSVPVGEDFEQLIDSVNSNNHARTRFSVTTAAATTEASSNSISSATNDVSAVPNSSQQSHAVNQAEGGSPSRLHDATPEDINAVYKDLLNDIQSNWLHFRPKTPEPSQDDLLTLDGEEDDMLEHCLGLTDRHRITLELQSLDEQLPGTIFSPAKGTTLSSLFRTAPYDLDSLIEPHPLSLAEGDSSSGAKGAAASPTVEVKLETSGSSASGENNLSVPSELNLSLNESSEDNEKMLDNILQECAIDDPKQLHQTSNFWNGILDDGVLNNLETGAGGQTEDEPMVEENESGEARTADLFTSSSAKIGYHSELVGYGRPAGAADRRTSKSKRRKMLKRCSYLVGSSYFSVKSLPKEEIFQPLLDANGQPIILSDGVDLDSSSVDPMAAGEQNELRDAEDTSMQSDSLLQSSALGGGVEAMEIKMEEDASASLAAAAAEESVPGEPLIKLEPPEEQATSAASDAGSGGGCDATLLGNTPTTVQFLPHNSTTMAAPAATTIKLEPFNHISQIAARSSTPDGARVVPTGSTTLIPATIVVSQPPSSTGNGSAMFQTTSGTVPAVVSVSLQQGSLHQLVHTSSAPSMGAGTTMLVMQSIPSVQSSPSASVAGTPTSFLLSNAGSNTGSILVQTSASSSLANNVVQSASASSANSLLSASAPIVVTVPPASSSGLSAAAQPISGTNTVVSIATPIVVSSASAASLAQSIVHAQSQAAASAASNSASSSSTGGTTTTALNSYIVQHNSTPIMLSHQQMQQLANSGGGNIVTVGGQQVVTTKQHHGETFVLTQTPLKKQINGPSDGNKNATATATVNAQNINNQKFHALLSHKLGSKPSDLNKKQLEMIRKALGSSQKMFVKSTNHGQQLHAGTASGSAGLAGHHQQTSAQQQPQYNVIHQNSLNTPITIVSAQSPGQPTQNKIILTSSPHLLQQATAVGGATAGQLIAASHGKIQLTTVQQGQQQQQTGQVTTGPAGGQILTLDPTGGQQGGGGGVSGVQQQLKLEKNRILYNIKNSRGQFLHLNPKMVNIIQPVQQQKIVNSLTIQQQQQAQQQQQQQQQQLLHNQAGHGGTTTILSKGQTVQRIPTVSIRTQQQAQQQQQQAQQQQAAQQQQQTNLVDMVVVNNANNIKFIQAAASAAAAAAAAGGGNVVNNSTATSRVNAVTTASVGSLNASSSESGTSSGSSSSGSNCVQQVATTLSTSVANSVNSSSSVVAGGSASLANSSGGSAPVSVATVTSTTAGTAGTVVGSGGGGGGGSSNGSGGGSGAVTGSAASTNPSASINITNR</sequence>
<feature type="compositionally biased region" description="Basic and acidic residues" evidence="7">
    <location>
        <begin position="340"/>
        <end position="350"/>
    </location>
</feature>
<protein>
    <recommendedName>
        <fullName evidence="6">Enhancer of polycomb-like protein</fullName>
    </recommendedName>
</protein>
<reference evidence="10" key="1">
    <citation type="journal article" date="2014" name="Genome Biol.">
        <title>Genome analysis of a major urban malaria vector mosquito, Anopheles stephensi.</title>
        <authorList>
            <person name="Jiang X."/>
            <person name="Peery A."/>
            <person name="Hall A.B."/>
            <person name="Sharma A."/>
            <person name="Chen X.G."/>
            <person name="Waterhouse R.M."/>
            <person name="Komissarov A."/>
            <person name="Riehle M.M."/>
            <person name="Shouche Y."/>
            <person name="Sharakhova M.V."/>
            <person name="Lawson D."/>
            <person name="Pakpour N."/>
            <person name="Arensburger P."/>
            <person name="Davidson V.L."/>
            <person name="Eiglmeier K."/>
            <person name="Emrich S."/>
            <person name="George P."/>
            <person name="Kennedy R.C."/>
            <person name="Mane S.P."/>
            <person name="Maslen G."/>
            <person name="Oringanje C."/>
            <person name="Qi Y."/>
            <person name="Settlage R."/>
            <person name="Tojo M."/>
            <person name="Tubio J.M."/>
            <person name="Unger M.F."/>
            <person name="Wang B."/>
            <person name="Vernick K.D."/>
            <person name="Ribeiro J.M."/>
            <person name="James A.A."/>
            <person name="Michel K."/>
            <person name="Riehle M.A."/>
            <person name="Luckhart S."/>
            <person name="Sharakhov I.V."/>
            <person name="Tu Z."/>
        </authorList>
    </citation>
    <scope>NUCLEOTIDE SEQUENCE [LARGE SCALE GENOMIC DNA]</scope>
    <source>
        <strain evidence="10">Indian</strain>
    </source>
</reference>
<evidence type="ECO:0000256" key="4">
    <source>
        <dbReference type="ARBA" id="ARBA00023163"/>
    </source>
</evidence>
<feature type="compositionally biased region" description="Gly residues" evidence="7">
    <location>
        <begin position="742"/>
        <end position="751"/>
    </location>
</feature>
<feature type="compositionally biased region" description="Low complexity" evidence="7">
    <location>
        <begin position="988"/>
        <end position="998"/>
    </location>
</feature>
<feature type="compositionally biased region" description="Gly residues" evidence="7">
    <location>
        <begin position="371"/>
        <end position="395"/>
    </location>
</feature>
<feature type="compositionally biased region" description="Basic and acidic residues" evidence="7">
    <location>
        <begin position="725"/>
        <end position="740"/>
    </location>
</feature>
<dbReference type="VEuPathDB" id="VectorBase:ASTE006293"/>
<feature type="region of interest" description="Disordered" evidence="7">
    <location>
        <begin position="981"/>
        <end position="1020"/>
    </location>
</feature>
<reference evidence="9" key="2">
    <citation type="submission" date="2020-05" db="UniProtKB">
        <authorList>
            <consortium name="EnsemblMetazoa"/>
        </authorList>
    </citation>
    <scope>IDENTIFICATION</scope>
    <source>
        <strain evidence="9">Indian</strain>
    </source>
</reference>
<feature type="region of interest" description="Disordered" evidence="7">
    <location>
        <begin position="1965"/>
        <end position="1986"/>
    </location>
</feature>
<comment type="subcellular location">
    <subcellularLocation>
        <location evidence="1 6">Nucleus</location>
    </subcellularLocation>
</comment>
<comment type="similarity">
    <text evidence="2 6">Belongs to the enhancer of polycomb family.</text>
</comment>
<dbReference type="EnsemblMetazoa" id="ASTEI01788-RA">
    <property type="protein sequence ID" value="ASTEI01788-PA"/>
    <property type="gene ID" value="ASTEI01788"/>
</dbReference>
<feature type="compositionally biased region" description="Low complexity" evidence="7">
    <location>
        <begin position="1664"/>
        <end position="1687"/>
    </location>
</feature>
<evidence type="ECO:0000256" key="7">
    <source>
        <dbReference type="SAM" id="MobiDB-lite"/>
    </source>
</evidence>
<feature type="region of interest" description="Disordered" evidence="7">
    <location>
        <begin position="1177"/>
        <end position="1207"/>
    </location>
</feature>
<dbReference type="GO" id="GO:0005634">
    <property type="term" value="C:nucleus"/>
    <property type="evidence" value="ECO:0007669"/>
    <property type="project" value="UniProtKB-SubCell"/>
</dbReference>
<proteinExistence type="inferred from homology"/>
<feature type="region of interest" description="Disordered" evidence="7">
    <location>
        <begin position="1761"/>
        <end position="1793"/>
    </location>
</feature>
<evidence type="ECO:0000313" key="10">
    <source>
        <dbReference type="Proteomes" id="UP000076408"/>
    </source>
</evidence>